<evidence type="ECO:0000256" key="2">
    <source>
        <dbReference type="SAM" id="Phobius"/>
    </source>
</evidence>
<feature type="transmembrane region" description="Helical" evidence="2">
    <location>
        <begin position="222"/>
        <end position="247"/>
    </location>
</feature>
<dbReference type="PANTHER" id="PTHR39338">
    <property type="entry name" value="BLL5662 PROTEIN-RELATED"/>
    <property type="match status" value="1"/>
</dbReference>
<evidence type="ECO:0000256" key="1">
    <source>
        <dbReference type="SAM" id="MobiDB-lite"/>
    </source>
</evidence>
<dbReference type="InterPro" id="IPR036465">
    <property type="entry name" value="vWFA_dom_sf"/>
</dbReference>
<keyword evidence="2" id="KW-0812">Transmembrane</keyword>
<sequence length="393" mass="42855">MSRVTKFAGRDPGPAARVAGFIAHLRDNGLRLGVAEADLAMTALAEVDAMRPDDSRRALRAVCTGCKEEYERFDDLFDSYWMDMGRVRQKVVPTPSSTVSDDVHSSRDAKGEDAGASGTSTAPDDTGGAADSDGTGKLIATEQRNLNRRDLRDLIRPEEITEAEGVARRLGAALRDTRSRRRIAARKGDRLHFRKIIRHSLASGGEPLNLLRKRRPDRTRKIVALCDVSGSMSVYAQIFLAFLAGLMRADTAADAYLFHTRLVRITEALRDKDAMRAIGRMSLMADGCGGGSKIGPSLMRFADTYAKRFVDGRSVVLILSDGYDTEAPDIIAAALKKLRKRGCKVVWLNPLKGWADYAPVAEGMAAALPYLDAFKAANTLGDLAALEQELARL</sequence>
<name>A0A0P1I8U6_9RHOB</name>
<evidence type="ECO:0000259" key="3">
    <source>
        <dbReference type="SMART" id="SM00327"/>
    </source>
</evidence>
<feature type="domain" description="VWFA" evidence="3">
    <location>
        <begin position="219"/>
        <end position="391"/>
    </location>
</feature>
<dbReference type="Pfam" id="PF05762">
    <property type="entry name" value="VWA_CoxE"/>
    <property type="match status" value="1"/>
</dbReference>
<dbReference type="RefSeq" id="WP_058281634.1">
    <property type="nucleotide sequence ID" value="NZ_CYUD01000005.1"/>
</dbReference>
<dbReference type="InterPro" id="IPR002035">
    <property type="entry name" value="VWF_A"/>
</dbReference>
<dbReference type="PIRSF" id="PIRSF010256">
    <property type="entry name" value="CoxE_vWa"/>
    <property type="match status" value="1"/>
</dbReference>
<organism evidence="4 5">
    <name type="scientific">Ruegeria denitrificans</name>
    <dbReference type="NCBI Taxonomy" id="1715692"/>
    <lineage>
        <taxon>Bacteria</taxon>
        <taxon>Pseudomonadati</taxon>
        <taxon>Pseudomonadota</taxon>
        <taxon>Alphaproteobacteria</taxon>
        <taxon>Rhodobacterales</taxon>
        <taxon>Roseobacteraceae</taxon>
        <taxon>Ruegeria</taxon>
    </lineage>
</organism>
<dbReference type="SUPFAM" id="SSF53300">
    <property type="entry name" value="vWA-like"/>
    <property type="match status" value="1"/>
</dbReference>
<feature type="compositionally biased region" description="Low complexity" evidence="1">
    <location>
        <begin position="117"/>
        <end position="136"/>
    </location>
</feature>
<feature type="compositionally biased region" description="Basic and acidic residues" evidence="1">
    <location>
        <begin position="101"/>
        <end position="113"/>
    </location>
</feature>
<keyword evidence="2" id="KW-0472">Membrane</keyword>
<feature type="region of interest" description="Disordered" evidence="1">
    <location>
        <begin position="92"/>
        <end position="142"/>
    </location>
</feature>
<dbReference type="STRING" id="1715692.RUE5091_01914"/>
<dbReference type="SMART" id="SM00327">
    <property type="entry name" value="VWA"/>
    <property type="match status" value="1"/>
</dbReference>
<dbReference type="Gene3D" id="3.40.50.410">
    <property type="entry name" value="von Willebrand factor, type A domain"/>
    <property type="match status" value="1"/>
</dbReference>
<gene>
    <name evidence="4" type="ORF">RUE5091_01914</name>
</gene>
<evidence type="ECO:0000313" key="5">
    <source>
        <dbReference type="Proteomes" id="UP000051260"/>
    </source>
</evidence>
<accession>A0A0P1I8U6</accession>
<keyword evidence="2" id="KW-1133">Transmembrane helix</keyword>
<keyword evidence="5" id="KW-1185">Reference proteome</keyword>
<proteinExistence type="predicted"/>
<dbReference type="CDD" id="cd00198">
    <property type="entry name" value="vWFA"/>
    <property type="match status" value="1"/>
</dbReference>
<reference evidence="5" key="1">
    <citation type="submission" date="2015-09" db="EMBL/GenBank/DDBJ databases">
        <authorList>
            <person name="Rodrigo-Torres L."/>
            <person name="Arahal D.R."/>
        </authorList>
    </citation>
    <scope>NUCLEOTIDE SEQUENCE [LARGE SCALE GENOMIC DNA]</scope>
    <source>
        <strain evidence="5">CECT 5091</strain>
    </source>
</reference>
<evidence type="ECO:0000313" key="4">
    <source>
        <dbReference type="EMBL" id="CUJ98365.1"/>
    </source>
</evidence>
<dbReference type="InterPro" id="IPR008912">
    <property type="entry name" value="Uncharacterised_CoxE"/>
</dbReference>
<dbReference type="Proteomes" id="UP000051260">
    <property type="component" value="Unassembled WGS sequence"/>
</dbReference>
<dbReference type="InterPro" id="IPR011195">
    <property type="entry name" value="UCP010256"/>
</dbReference>
<dbReference type="AlphaFoldDB" id="A0A0P1I8U6"/>
<dbReference type="OrthoDB" id="9790469at2"/>
<dbReference type="EMBL" id="CYUD01000005">
    <property type="protein sequence ID" value="CUJ98365.1"/>
    <property type="molecule type" value="Genomic_DNA"/>
</dbReference>
<protein>
    <submittedName>
        <fullName evidence="4">VWA domain containing CoxE-like protein</fullName>
    </submittedName>
</protein>
<dbReference type="PANTHER" id="PTHR39338:SF6">
    <property type="entry name" value="BLL5662 PROTEIN"/>
    <property type="match status" value="1"/>
</dbReference>